<evidence type="ECO:0000256" key="4">
    <source>
        <dbReference type="PROSITE-ProRule" id="PRU00091"/>
    </source>
</evidence>
<dbReference type="Pfam" id="PF01363">
    <property type="entry name" value="FYVE"/>
    <property type="match status" value="1"/>
</dbReference>
<feature type="region of interest" description="Disordered" evidence="5">
    <location>
        <begin position="250"/>
        <end position="362"/>
    </location>
</feature>
<gene>
    <name evidence="8" type="ORF">C1SCF055_LOCUS38254</name>
</gene>
<dbReference type="Pfam" id="PF00118">
    <property type="entry name" value="Cpn60_TCP1"/>
    <property type="match status" value="1"/>
</dbReference>
<dbReference type="PANTHER" id="PTHR45748:SF7">
    <property type="entry name" value="1-PHOSPHATIDYLINOSITOL 3-PHOSPHATE 5-KINASE-RELATED"/>
    <property type="match status" value="1"/>
</dbReference>
<evidence type="ECO:0000256" key="1">
    <source>
        <dbReference type="ARBA" id="ARBA00022723"/>
    </source>
</evidence>
<comment type="caution">
    <text evidence="8">The sequence shown here is derived from an EMBL/GenBank/DDBJ whole genome shotgun (WGS) entry which is preliminary data.</text>
</comment>
<evidence type="ECO:0000313" key="11">
    <source>
        <dbReference type="Proteomes" id="UP001152797"/>
    </source>
</evidence>
<evidence type="ECO:0000313" key="9">
    <source>
        <dbReference type="EMBL" id="CAL1166639.1"/>
    </source>
</evidence>
<keyword evidence="2 4" id="KW-0863">Zinc-finger</keyword>
<dbReference type="SMART" id="SM00064">
    <property type="entry name" value="FYVE"/>
    <property type="match status" value="1"/>
</dbReference>
<dbReference type="Proteomes" id="UP001152797">
    <property type="component" value="Unassembled WGS sequence"/>
</dbReference>
<feature type="chain" id="PRO_5043271605" evidence="6">
    <location>
        <begin position="20"/>
        <end position="1872"/>
    </location>
</feature>
<feature type="compositionally biased region" description="Basic and acidic residues" evidence="5">
    <location>
        <begin position="519"/>
        <end position="531"/>
    </location>
</feature>
<accession>A0A9P1DQ81</accession>
<dbReference type="EMBL" id="CAMXCT010005779">
    <property type="protein sequence ID" value="CAI4013264.1"/>
    <property type="molecule type" value="Genomic_DNA"/>
</dbReference>
<dbReference type="SUPFAM" id="SSF56104">
    <property type="entry name" value="SAICAR synthase-like"/>
    <property type="match status" value="1"/>
</dbReference>
<proteinExistence type="predicted"/>
<feature type="domain" description="FYVE-type" evidence="7">
    <location>
        <begin position="615"/>
        <end position="678"/>
    </location>
</feature>
<feature type="compositionally biased region" description="Acidic residues" evidence="5">
    <location>
        <begin position="340"/>
        <end position="354"/>
    </location>
</feature>
<evidence type="ECO:0000256" key="5">
    <source>
        <dbReference type="SAM" id="MobiDB-lite"/>
    </source>
</evidence>
<feature type="compositionally biased region" description="Acidic residues" evidence="5">
    <location>
        <begin position="277"/>
        <end position="291"/>
    </location>
</feature>
<sequence length="1872" mass="207925">MLFILLGIILFSLWRVADVAEPEPVQEVSCQKPSKLLAVDKLLQAVPISAPSLPFIGGGRTNLPEICPPYMRASQGAELSLTASTELLSQHGTKVFGLGASVMRGAPTSLLTAHVLEGETRKLELREQEPGKEPGAASKVLLSTSEMDIWKGEVKSGERLGSMECTTLEGGSCLRRRFALKRDGAEQDHHSSLVCRECIVPFGNFKMQQSFADDRDEIDAAAADEEDDSAAREQAASKIQAIQRGRAVRKNMNAKSFGDTNDDALNEDGAEPALADDRDEIDAAAADEEDDSAAREQAASKIQAIQRGRAVRKNMNAKSFGDTNDDALNEDGAEPALADDRDEIDAAAADEEDDSVAREQAASKIQAIQRGRAVRKNINAKSFGDTNDDALNEDGAEPALADDRDEIDAAAADEEDDSAAREQAASKIQAIQRGRAVRKNMNAKSFGDTNDDALNEDGAEPALADDRDEIDAAAADEEDDSVAREQAASKIQAIQRGRAVRKNMNTTSTDDTQNSSLKECGEMAGDKEGKSSSRAALASAGKIASKASRPCEDRKTVLAGENERLKWGKTSSQEAVVSSAPPSRFRTLLWPFGREQERRVLDDAWSRGDCRWMPDEKCTKCFACGESFNSWYRRRHHCRLCGQIFCNNCCSNYVEGFVVGRSNEKKSRLCEACTEFVDDNLIDRSNMGRNMQETQETRDVEHAGEDVPDDGVENDDDGPSDEEDTENRVDFGLDRDKEYLEHLYQPRDALEGKQEEHGAHADEWREMADAGFRRFVASVRAYCMEVGGLEEQDVFMICKLAQQVVKQMERPTPDDSMDILKYVKVKRVPGGYISESKCYDGVVFSSDVVNRKMETDIDNCPLIVIQMPLTFDKYNVRTDLDNLRDQEQIYLDLKVEKISKDVMPESPKLFICQGVVSQLALERILKKGGLSVIIGVPEHILRAISRCTGSRVTPAVDSIVRKTLTPSKDNHVGGKAQRFYVSRVGYVGEEGYKALTVIEAAAGHKGKFSTVCLRGPTAKLAKPVLRWAIRLARHLQLESELLFELWCQPWQRELEKHGEEGDDLESLEITTYRITKKDLNCNPPEDYRFRAYTVPAAESPEAYRSIMGLRDCTVRQWLESSLQQPSTAPSSPQVSATAALSTEDAVLTAATAMDTVGVEPGAMPPLPECGKSLCFQRKGSRLVVELMDLRDEQSERGRARSLEPELRSSEGGAITRWSLLSKDKPADGRDAEHSEKESRQSGLTLEMWRFCRNCGQRGRQVTPRSALSESAGWHSMAKFLEILLHNTNLEYSPLAAGDDFPPCPHSFREHVLCCGSPERPGFVISFKWEQVSVWRLRPPHLPFWEAESGLLLEQDAKESTESMISLFENMEKLIAYIRYFMRSVLICLSTIESEDQAESPAKLPAPRSESSLRVLRKEGYQEEEETKVKDANVLNCTMDLLSIRQWLFQNKATWHRVIKHLEEFLENISQRLKTANECLGQDGQVGQVGQVSRPRMSLHAMKESLKDAELADPVLVNTLRCDVLDAFRETFNDKTTPRDSHQDLLNLQKLRMEEDKNKRGTQASSFQIASLSGLLASAKDTLGRIWLPDELPEKSADDRSAAAVAESQRLPRTSWTLDLDLTLESAKRESGRLEREPLPVHLDKVLKAFGEGLEESEKLQNAGERCIYGICIPVNFDDPGSLIAHALLSDRAQEQMAAQWRLLPGGKPCCPLGTSCLRSLPKVLSQRTSKLGDRSVSERANQLVPNAPNLSRKELHAKTSKLLKPLSSLPVPGELPGHAQAAADWEGQGLREVLTGATFKEVKVDLEDRQGKYSVCLHFAPQFHVLRHWMCGDDLNFVRSLQRCIVAKQTGGKSKATFYETHDKRFLLKAGN</sequence>
<dbReference type="InterPro" id="IPR011011">
    <property type="entry name" value="Znf_FYVE_PHD"/>
</dbReference>
<dbReference type="SUPFAM" id="SSF57903">
    <property type="entry name" value="FYVE/PHD zinc finger"/>
    <property type="match status" value="1"/>
</dbReference>
<evidence type="ECO:0000256" key="6">
    <source>
        <dbReference type="SAM" id="SignalP"/>
    </source>
</evidence>
<feature type="compositionally biased region" description="Acidic residues" evidence="5">
    <location>
        <begin position="706"/>
        <end position="725"/>
    </location>
</feature>
<dbReference type="Gene3D" id="3.50.7.10">
    <property type="entry name" value="GroEL"/>
    <property type="match status" value="1"/>
</dbReference>
<feature type="compositionally biased region" description="Low complexity" evidence="5">
    <location>
        <begin position="505"/>
        <end position="516"/>
    </location>
</feature>
<dbReference type="PANTHER" id="PTHR45748">
    <property type="entry name" value="1-PHOSPHATIDYLINOSITOL 3-PHOSPHATE 5-KINASE-RELATED"/>
    <property type="match status" value="1"/>
</dbReference>
<dbReference type="SMART" id="SM00015">
    <property type="entry name" value="IQ"/>
    <property type="match status" value="5"/>
</dbReference>
<feature type="compositionally biased region" description="Acidic residues" evidence="5">
    <location>
        <begin position="260"/>
        <end position="270"/>
    </location>
</feature>
<evidence type="ECO:0000313" key="8">
    <source>
        <dbReference type="EMBL" id="CAI4013264.1"/>
    </source>
</evidence>
<evidence type="ECO:0000313" key="10">
    <source>
        <dbReference type="EMBL" id="CAL4800576.1"/>
    </source>
</evidence>
<reference evidence="8" key="1">
    <citation type="submission" date="2022-10" db="EMBL/GenBank/DDBJ databases">
        <authorList>
            <person name="Chen Y."/>
            <person name="Dougan E. K."/>
            <person name="Chan C."/>
            <person name="Rhodes N."/>
            <person name="Thang M."/>
        </authorList>
    </citation>
    <scope>NUCLEOTIDE SEQUENCE</scope>
</reference>
<dbReference type="InterPro" id="IPR000048">
    <property type="entry name" value="IQ_motif_EF-hand-BS"/>
</dbReference>
<protein>
    <submittedName>
        <fullName evidence="10">FYVE-type domain-containing protein</fullName>
    </submittedName>
</protein>
<keyword evidence="3" id="KW-0862">Zinc</keyword>
<organism evidence="8">
    <name type="scientific">Cladocopium goreaui</name>
    <dbReference type="NCBI Taxonomy" id="2562237"/>
    <lineage>
        <taxon>Eukaryota</taxon>
        <taxon>Sar</taxon>
        <taxon>Alveolata</taxon>
        <taxon>Dinophyceae</taxon>
        <taxon>Suessiales</taxon>
        <taxon>Symbiodiniaceae</taxon>
        <taxon>Cladocopium</taxon>
    </lineage>
</organism>
<dbReference type="EMBL" id="CAMXCT020005779">
    <property type="protein sequence ID" value="CAL1166639.1"/>
    <property type="molecule type" value="Genomic_DNA"/>
</dbReference>
<dbReference type="OrthoDB" id="660555at2759"/>
<keyword evidence="11" id="KW-1185">Reference proteome</keyword>
<dbReference type="EMBL" id="CAMXCT030005779">
    <property type="protein sequence ID" value="CAL4800576.1"/>
    <property type="molecule type" value="Genomic_DNA"/>
</dbReference>
<dbReference type="InterPro" id="IPR000306">
    <property type="entry name" value="Znf_FYVE"/>
</dbReference>
<feature type="compositionally biased region" description="Basic and acidic residues" evidence="5">
    <location>
        <begin position="1193"/>
        <end position="1208"/>
    </location>
</feature>
<dbReference type="GO" id="GO:0005524">
    <property type="term" value="F:ATP binding"/>
    <property type="evidence" value="ECO:0007669"/>
    <property type="project" value="InterPro"/>
</dbReference>
<feature type="compositionally biased region" description="Acidic residues" evidence="5">
    <location>
        <begin position="449"/>
        <end position="459"/>
    </location>
</feature>
<dbReference type="SUPFAM" id="SSF52029">
    <property type="entry name" value="GroEL apical domain-like"/>
    <property type="match status" value="1"/>
</dbReference>
<feature type="compositionally biased region" description="Acidic residues" evidence="5">
    <location>
        <begin position="323"/>
        <end position="333"/>
    </location>
</feature>
<dbReference type="PROSITE" id="PS50096">
    <property type="entry name" value="IQ"/>
    <property type="match status" value="5"/>
</dbReference>
<feature type="compositionally biased region" description="Basic and acidic residues" evidence="5">
    <location>
        <begin position="695"/>
        <end position="705"/>
    </location>
</feature>
<dbReference type="InterPro" id="IPR027409">
    <property type="entry name" value="GroEL-like_apical_dom_sf"/>
</dbReference>
<feature type="compositionally biased region" description="Acidic residues" evidence="5">
    <location>
        <begin position="403"/>
        <end position="417"/>
    </location>
</feature>
<dbReference type="GO" id="GO:0008270">
    <property type="term" value="F:zinc ion binding"/>
    <property type="evidence" value="ECO:0007669"/>
    <property type="project" value="UniProtKB-KW"/>
</dbReference>
<dbReference type="PROSITE" id="PS50178">
    <property type="entry name" value="ZF_FYVE"/>
    <property type="match status" value="1"/>
</dbReference>
<keyword evidence="1" id="KW-0479">Metal-binding</keyword>
<feature type="compositionally biased region" description="Basic and acidic residues" evidence="5">
    <location>
        <begin position="1221"/>
        <end position="1239"/>
    </location>
</feature>
<dbReference type="Gene3D" id="3.30.800.10">
    <property type="entry name" value="Phosphatidylinositol Phosphate Kinase II Beta"/>
    <property type="match status" value="1"/>
</dbReference>
<dbReference type="InterPro" id="IPR002423">
    <property type="entry name" value="Cpn60/GroEL/TCP-1"/>
</dbReference>
<dbReference type="InterPro" id="IPR027484">
    <property type="entry name" value="PInositol-4-P-5-kinase_N"/>
</dbReference>
<dbReference type="InterPro" id="IPR013083">
    <property type="entry name" value="Znf_RING/FYVE/PHD"/>
</dbReference>
<feature type="region of interest" description="Disordered" evidence="5">
    <location>
        <begin position="493"/>
        <end position="532"/>
    </location>
</feature>
<evidence type="ECO:0000256" key="2">
    <source>
        <dbReference type="ARBA" id="ARBA00022771"/>
    </source>
</evidence>
<feature type="compositionally biased region" description="Acidic residues" evidence="5">
    <location>
        <begin position="386"/>
        <end position="396"/>
    </location>
</feature>
<evidence type="ECO:0000259" key="7">
    <source>
        <dbReference type="PROSITE" id="PS50178"/>
    </source>
</evidence>
<reference evidence="9" key="2">
    <citation type="submission" date="2024-04" db="EMBL/GenBank/DDBJ databases">
        <authorList>
            <person name="Chen Y."/>
            <person name="Shah S."/>
            <person name="Dougan E. K."/>
            <person name="Thang M."/>
            <person name="Chan C."/>
        </authorList>
    </citation>
    <scope>NUCLEOTIDE SEQUENCE [LARGE SCALE GENOMIC DNA]</scope>
</reference>
<feature type="region of interest" description="Disordered" evidence="5">
    <location>
        <begin position="684"/>
        <end position="731"/>
    </location>
</feature>
<dbReference type="Gene3D" id="1.20.5.190">
    <property type="match status" value="2"/>
</dbReference>
<feature type="signal peptide" evidence="6">
    <location>
        <begin position="1"/>
        <end position="19"/>
    </location>
</feature>
<dbReference type="Gene3D" id="3.30.40.10">
    <property type="entry name" value="Zinc/RING finger domain, C3HC4 (zinc finger)"/>
    <property type="match status" value="1"/>
</dbReference>
<feature type="region of interest" description="Disordered" evidence="5">
    <location>
        <begin position="1193"/>
        <end position="1240"/>
    </location>
</feature>
<name>A0A9P1DQ81_9DINO</name>
<feature type="region of interest" description="Disordered" evidence="5">
    <location>
        <begin position="375"/>
        <end position="467"/>
    </location>
</feature>
<keyword evidence="6" id="KW-0732">Signal</keyword>
<evidence type="ECO:0000256" key="3">
    <source>
        <dbReference type="ARBA" id="ARBA00022833"/>
    </source>
</evidence>
<dbReference type="InterPro" id="IPR017455">
    <property type="entry name" value="Znf_FYVE-rel"/>
</dbReference>